<protein>
    <recommendedName>
        <fullName evidence="4">Lipoprotein</fullName>
    </recommendedName>
</protein>
<evidence type="ECO:0000313" key="2">
    <source>
        <dbReference type="EMBL" id="NKI40013.1"/>
    </source>
</evidence>
<reference evidence="2 3" key="1">
    <citation type="submission" date="2020-04" db="EMBL/GenBank/DDBJ databases">
        <title>Phylogenetic Diversity and Antibacterial Activity against Ralstonia solanacearum of Endophytic Actinomycete Isolated from Moss.</title>
        <authorList>
            <person name="Zhuang X."/>
        </authorList>
    </citation>
    <scope>NUCLEOTIDE SEQUENCE [LARGE SCALE GENOMIC DNA]</scope>
    <source>
        <strain evidence="2 3">LD120</strain>
    </source>
</reference>
<accession>A0ABX1GW75</accession>
<proteinExistence type="predicted"/>
<keyword evidence="1" id="KW-0732">Signal</keyword>
<sequence>MSPFPPRRSSRATPALALCAGLGLAVAGGTLVACGADDPDAGTNGVGKLAAPEIQRKYKAAANAAGAVHISGTLVSKGASYKLDMRLKNNGGTGEVSTKGRTFRLLRVGERMYLKADAQFWRGDGKNDSAAARKLSGMYVRVPTDDPAYDRLSGFTDKKTLLDGVLTLHGKLDKGKRARNSGVRTVELTGDGGAGGILDVSLEGRPYPLELERAGNAGTVRLAEWNKEFRLAEPSADDRVDYGAKLPNS</sequence>
<dbReference type="EMBL" id="JAAWWP010000001">
    <property type="protein sequence ID" value="NKI40013.1"/>
    <property type="molecule type" value="Genomic_DNA"/>
</dbReference>
<organism evidence="2 3">
    <name type="scientific">Streptomyces physcomitrii</name>
    <dbReference type="NCBI Taxonomy" id="2724184"/>
    <lineage>
        <taxon>Bacteria</taxon>
        <taxon>Bacillati</taxon>
        <taxon>Actinomycetota</taxon>
        <taxon>Actinomycetes</taxon>
        <taxon>Kitasatosporales</taxon>
        <taxon>Streptomycetaceae</taxon>
        <taxon>Streptomyces</taxon>
    </lineage>
</organism>
<feature type="chain" id="PRO_5046403659" description="Lipoprotein" evidence="1">
    <location>
        <begin position="28"/>
        <end position="249"/>
    </location>
</feature>
<gene>
    <name evidence="2" type="ORF">HFV08_01845</name>
</gene>
<keyword evidence="3" id="KW-1185">Reference proteome</keyword>
<name>A0ABX1GW75_9ACTN</name>
<evidence type="ECO:0008006" key="4">
    <source>
        <dbReference type="Google" id="ProtNLM"/>
    </source>
</evidence>
<dbReference type="RefSeq" id="WP_168535111.1">
    <property type="nucleotide sequence ID" value="NZ_JAAWWP010000001.1"/>
</dbReference>
<feature type="signal peptide" evidence="1">
    <location>
        <begin position="1"/>
        <end position="27"/>
    </location>
</feature>
<comment type="caution">
    <text evidence="2">The sequence shown here is derived from an EMBL/GenBank/DDBJ whole genome shotgun (WGS) entry which is preliminary data.</text>
</comment>
<evidence type="ECO:0000256" key="1">
    <source>
        <dbReference type="SAM" id="SignalP"/>
    </source>
</evidence>
<dbReference type="PROSITE" id="PS51257">
    <property type="entry name" value="PROKAR_LIPOPROTEIN"/>
    <property type="match status" value="1"/>
</dbReference>
<evidence type="ECO:0000313" key="3">
    <source>
        <dbReference type="Proteomes" id="UP000772196"/>
    </source>
</evidence>
<dbReference type="Proteomes" id="UP000772196">
    <property type="component" value="Unassembled WGS sequence"/>
</dbReference>